<reference evidence="2" key="1">
    <citation type="submission" date="2018-07" db="EMBL/GenBank/DDBJ databases">
        <title>Genome assembly of strain Ka43.</title>
        <authorList>
            <person name="Kukolya J."/>
            <person name="Nagy I."/>
            <person name="Horvath B."/>
            <person name="Toth A."/>
        </authorList>
    </citation>
    <scope>NUCLEOTIDE SEQUENCE</scope>
    <source>
        <strain evidence="2">KB43</strain>
    </source>
</reference>
<dbReference type="InterPro" id="IPR014557">
    <property type="entry name" value="UCP029548_STAS-type"/>
</dbReference>
<feature type="domain" description="STAS" evidence="1">
    <location>
        <begin position="4"/>
        <end position="121"/>
    </location>
</feature>
<dbReference type="PROSITE" id="PS50801">
    <property type="entry name" value="STAS"/>
    <property type="match status" value="1"/>
</dbReference>
<dbReference type="InterPro" id="IPR036513">
    <property type="entry name" value="STAS_dom_sf"/>
</dbReference>
<dbReference type="PANTHER" id="PTHR33495">
    <property type="entry name" value="ANTI-SIGMA FACTOR ANTAGONIST TM_1081-RELATED-RELATED"/>
    <property type="match status" value="1"/>
</dbReference>
<name>A0A928YWD8_9GAMM</name>
<keyword evidence="3" id="KW-1185">Reference proteome</keyword>
<protein>
    <submittedName>
        <fullName evidence="2">Anti-sigma factor antagonist</fullName>
    </submittedName>
</protein>
<gene>
    <name evidence="2" type="ORF">C4F51_13015</name>
</gene>
<dbReference type="AlphaFoldDB" id="A0A928YWD8"/>
<evidence type="ECO:0000313" key="2">
    <source>
        <dbReference type="EMBL" id="MBE8718108.1"/>
    </source>
</evidence>
<proteinExistence type="predicted"/>
<dbReference type="Proteomes" id="UP000652567">
    <property type="component" value="Unassembled WGS sequence"/>
</dbReference>
<dbReference type="Pfam" id="PF01740">
    <property type="entry name" value="STAS"/>
    <property type="match status" value="1"/>
</dbReference>
<dbReference type="CDD" id="cd07043">
    <property type="entry name" value="STAS_anti-anti-sigma_factors"/>
    <property type="match status" value="1"/>
</dbReference>
<dbReference type="RefSeq" id="WP_193910411.1">
    <property type="nucleotide sequence ID" value="NZ_PRDL01000001.1"/>
</dbReference>
<dbReference type="PANTHER" id="PTHR33495:SF2">
    <property type="entry name" value="ANTI-SIGMA FACTOR ANTAGONIST TM_1081-RELATED"/>
    <property type="match status" value="1"/>
</dbReference>
<sequence length="163" mass="18163">MQPGQILVADQQGVYVIKMIGDVRLTLCISFDRFIEKMLGQPDFSMVLFDLSQASGIDSTTLGLMARIGIQVNERYQVRPVVFSDNPSINRVLESMGFQDIFCIVNQANIPLVPEQSLDQQVEPESLVKQKVLDAHKVLMGLNTSNFDNFCNLVKMLETPPAG</sequence>
<dbReference type="Gene3D" id="3.30.750.24">
    <property type="entry name" value="STAS domain"/>
    <property type="match status" value="1"/>
</dbReference>
<evidence type="ECO:0000259" key="1">
    <source>
        <dbReference type="PROSITE" id="PS50801"/>
    </source>
</evidence>
<organism evidence="2 3">
    <name type="scientific">Cellvibrio polysaccharolyticus</name>
    <dbReference type="NCBI Taxonomy" id="2082724"/>
    <lineage>
        <taxon>Bacteria</taxon>
        <taxon>Pseudomonadati</taxon>
        <taxon>Pseudomonadota</taxon>
        <taxon>Gammaproteobacteria</taxon>
        <taxon>Cellvibrionales</taxon>
        <taxon>Cellvibrionaceae</taxon>
        <taxon>Cellvibrio</taxon>
    </lineage>
</organism>
<dbReference type="SUPFAM" id="SSF52091">
    <property type="entry name" value="SpoIIaa-like"/>
    <property type="match status" value="1"/>
</dbReference>
<dbReference type="InterPro" id="IPR002645">
    <property type="entry name" value="STAS_dom"/>
</dbReference>
<dbReference type="GO" id="GO:0043856">
    <property type="term" value="F:anti-sigma factor antagonist activity"/>
    <property type="evidence" value="ECO:0007669"/>
    <property type="project" value="TreeGrafter"/>
</dbReference>
<accession>A0A928YWD8</accession>
<comment type="caution">
    <text evidence="2">The sequence shown here is derived from an EMBL/GenBank/DDBJ whole genome shotgun (WGS) entry which is preliminary data.</text>
</comment>
<evidence type="ECO:0000313" key="3">
    <source>
        <dbReference type="Proteomes" id="UP000652567"/>
    </source>
</evidence>
<dbReference type="EMBL" id="PRDL01000001">
    <property type="protein sequence ID" value="MBE8718108.1"/>
    <property type="molecule type" value="Genomic_DNA"/>
</dbReference>
<dbReference type="PIRSF" id="PIRSF029548">
    <property type="entry name" value="UCP029548"/>
    <property type="match status" value="1"/>
</dbReference>